<dbReference type="EMBL" id="RAPO01000002">
    <property type="protein sequence ID" value="RKD95253.1"/>
    <property type="molecule type" value="Genomic_DNA"/>
</dbReference>
<dbReference type="Pfam" id="PF01547">
    <property type="entry name" value="SBP_bac_1"/>
    <property type="match status" value="1"/>
</dbReference>
<organism evidence="4 5">
    <name type="scientific">Halopiger aswanensis</name>
    <dbReference type="NCBI Taxonomy" id="148449"/>
    <lineage>
        <taxon>Archaea</taxon>
        <taxon>Methanobacteriati</taxon>
        <taxon>Methanobacteriota</taxon>
        <taxon>Stenosarchaea group</taxon>
        <taxon>Halobacteria</taxon>
        <taxon>Halobacteriales</taxon>
        <taxon>Natrialbaceae</taxon>
        <taxon>Halopiger</taxon>
    </lineage>
</organism>
<dbReference type="InterPro" id="IPR050490">
    <property type="entry name" value="Bact_solute-bd_prot1"/>
</dbReference>
<evidence type="ECO:0000313" key="4">
    <source>
        <dbReference type="EMBL" id="RKD95253.1"/>
    </source>
</evidence>
<dbReference type="PANTHER" id="PTHR43649">
    <property type="entry name" value="ARABINOSE-BINDING PROTEIN-RELATED"/>
    <property type="match status" value="1"/>
</dbReference>
<keyword evidence="3" id="KW-0732">Signal</keyword>
<evidence type="ECO:0000256" key="1">
    <source>
        <dbReference type="ARBA" id="ARBA00008520"/>
    </source>
</evidence>
<dbReference type="NCBIfam" id="TIGR01409">
    <property type="entry name" value="TAT_signal_seq"/>
    <property type="match status" value="1"/>
</dbReference>
<evidence type="ECO:0000256" key="3">
    <source>
        <dbReference type="ARBA" id="ARBA00022729"/>
    </source>
</evidence>
<keyword evidence="2" id="KW-0813">Transport</keyword>
<reference evidence="4 5" key="1">
    <citation type="submission" date="2018-09" db="EMBL/GenBank/DDBJ databases">
        <title>Genomic Encyclopedia of Archaeal and Bacterial Type Strains, Phase II (KMG-II): from individual species to whole genera.</title>
        <authorList>
            <person name="Goeker M."/>
        </authorList>
    </citation>
    <scope>NUCLEOTIDE SEQUENCE [LARGE SCALE GENOMIC DNA]</scope>
    <source>
        <strain evidence="4 5">DSM 13151</strain>
    </source>
</reference>
<gene>
    <name evidence="4" type="ORF">ATJ93_2105</name>
</gene>
<dbReference type="AlphaFoldDB" id="A0A3R7GVV3"/>
<comment type="caution">
    <text evidence="4">The sequence shown here is derived from an EMBL/GenBank/DDBJ whole genome shotgun (WGS) entry which is preliminary data.</text>
</comment>
<evidence type="ECO:0000256" key="2">
    <source>
        <dbReference type="ARBA" id="ARBA00022448"/>
    </source>
</evidence>
<dbReference type="InterPro" id="IPR006059">
    <property type="entry name" value="SBP"/>
</dbReference>
<keyword evidence="5" id="KW-1185">Reference proteome</keyword>
<name>A0A3R7GVV3_9EURY</name>
<proteinExistence type="inferred from homology"/>
<dbReference type="PANTHER" id="PTHR43649:SF34">
    <property type="entry name" value="ABC TRANSPORTER PERIPLASMIC-BINDING PROTEIN YCJN-RELATED"/>
    <property type="match status" value="1"/>
</dbReference>
<evidence type="ECO:0000313" key="5">
    <source>
        <dbReference type="Proteomes" id="UP000283805"/>
    </source>
</evidence>
<dbReference type="SUPFAM" id="SSF53850">
    <property type="entry name" value="Periplasmic binding protein-like II"/>
    <property type="match status" value="1"/>
</dbReference>
<protein>
    <submittedName>
        <fullName evidence="4">Carbohydrate ABC transporter substrate-binding protein (CUT1 family)</fullName>
    </submittedName>
</protein>
<dbReference type="PROSITE" id="PS51318">
    <property type="entry name" value="TAT"/>
    <property type="match status" value="1"/>
</dbReference>
<dbReference type="InterPro" id="IPR006311">
    <property type="entry name" value="TAT_signal"/>
</dbReference>
<dbReference type="Gene3D" id="3.40.190.10">
    <property type="entry name" value="Periplasmic binding protein-like II"/>
    <property type="match status" value="2"/>
</dbReference>
<accession>A0A3R7GVV3</accession>
<sequence length="497" mass="54212">MMSIIVLHMSERHSQGDRTDASVSRRTFVKAAGAGGASVSLAGCVYGGESSSDGAVVWGFDPNAAEAVGDDIVSLVQESGADGVDIELQPGDEDTGARRETYTNLLEAGETQPDLFLMDSGWVNVFIQRGHIANLSEELDESELSTVEDEYFERFTATTRDPGNGDLYGIPMFPDYPTMQYRKDYAREAGYGESDFEEWATEPMTWAEWAEVTQEIVEASDAEYGLATQWDQYEGTACCTWNEVMSSFGGAYFGGRDNVLGPVGDRPVTVDEPEFIEGLRMMRTFVADEADDHTLEDEYPLSLATSDITSWTEEDARTAILNGDAAMQRNWPYAINLNVADADDPLPVEDYGAMPIPYGVPEEEAAQPGTGGTTAALGGWHLVLNPNSERKEEALEVIRATMTDEFNLGMFDLWGWVPPKPALFDADEVQQADPMGNYMDTLRVAGENAMPRPVTPVWTNQSSLIAEEVNLAVAGDKAPDQAAADLQSGLEDIEEQG</sequence>
<dbReference type="Proteomes" id="UP000283805">
    <property type="component" value="Unassembled WGS sequence"/>
</dbReference>
<dbReference type="InterPro" id="IPR019546">
    <property type="entry name" value="TAT_signal_bac_arc"/>
</dbReference>
<comment type="similarity">
    <text evidence="1">Belongs to the bacterial solute-binding protein 1 family.</text>
</comment>